<dbReference type="InterPro" id="IPR031003">
    <property type="entry name" value="BcpD_PhpK_rSAM"/>
</dbReference>
<reference evidence="10 11" key="1">
    <citation type="submission" date="2017-05" db="EMBL/GenBank/DDBJ databases">
        <title>Genomic insights into alkan degradation activity of Oleiphilus messinensis.</title>
        <authorList>
            <person name="Kozyavkin S.A."/>
            <person name="Slesarev A.I."/>
            <person name="Golyshin P.N."/>
            <person name="Korzhenkov A."/>
            <person name="Golyshina O.N."/>
            <person name="Toshchakov S.V."/>
        </authorList>
    </citation>
    <scope>NUCLEOTIDE SEQUENCE [LARGE SCALE GENOMIC DNA]</scope>
    <source>
        <strain evidence="10 11">ME102</strain>
    </source>
</reference>
<proteinExistence type="predicted"/>
<dbReference type="SFLD" id="SFLDG01082">
    <property type="entry name" value="B12-binding_domain_containing"/>
    <property type="match status" value="1"/>
</dbReference>
<accession>A0A1Y0IBF2</accession>
<dbReference type="SFLD" id="SFLDG01123">
    <property type="entry name" value="methyltransferase_(Class_B)"/>
    <property type="match status" value="1"/>
</dbReference>
<dbReference type="InterPro" id="IPR058240">
    <property type="entry name" value="rSAM_sf"/>
</dbReference>
<name>A0A1Y0IBF2_9GAMM</name>
<dbReference type="CDD" id="cd01335">
    <property type="entry name" value="Radical_SAM"/>
    <property type="match status" value="1"/>
</dbReference>
<dbReference type="PROSITE" id="PS51918">
    <property type="entry name" value="RADICAL_SAM"/>
    <property type="match status" value="1"/>
</dbReference>
<dbReference type="NCBIfam" id="TIGR04479">
    <property type="entry name" value="bcpD_PhpK_rSAM"/>
    <property type="match status" value="1"/>
</dbReference>
<evidence type="ECO:0000256" key="6">
    <source>
        <dbReference type="ARBA" id="ARBA00023004"/>
    </source>
</evidence>
<evidence type="ECO:0000259" key="9">
    <source>
        <dbReference type="PROSITE" id="PS51918"/>
    </source>
</evidence>
<dbReference type="OrthoDB" id="9801424at2"/>
<keyword evidence="5" id="KW-0479">Metal-binding</keyword>
<dbReference type="Proteomes" id="UP000196027">
    <property type="component" value="Chromosome"/>
</dbReference>
<feature type="domain" description="B12-binding" evidence="8">
    <location>
        <begin position="77"/>
        <end position="217"/>
    </location>
</feature>
<dbReference type="KEGG" id="ome:OLMES_2673"/>
<evidence type="ECO:0000256" key="4">
    <source>
        <dbReference type="ARBA" id="ARBA00022691"/>
    </source>
</evidence>
<organism evidence="10 11">
    <name type="scientific">Oleiphilus messinensis</name>
    <dbReference type="NCBI Taxonomy" id="141451"/>
    <lineage>
        <taxon>Bacteria</taxon>
        <taxon>Pseudomonadati</taxon>
        <taxon>Pseudomonadota</taxon>
        <taxon>Gammaproteobacteria</taxon>
        <taxon>Oceanospirillales</taxon>
        <taxon>Oleiphilaceae</taxon>
        <taxon>Oleiphilus</taxon>
    </lineage>
</organism>
<dbReference type="GO" id="GO:0046872">
    <property type="term" value="F:metal ion binding"/>
    <property type="evidence" value="ECO:0007669"/>
    <property type="project" value="UniProtKB-KW"/>
</dbReference>
<keyword evidence="4" id="KW-0949">S-adenosyl-L-methionine</keyword>
<dbReference type="InterPro" id="IPR007197">
    <property type="entry name" value="rSAM"/>
</dbReference>
<keyword evidence="11" id="KW-1185">Reference proteome</keyword>
<dbReference type="InterPro" id="IPR023404">
    <property type="entry name" value="rSAM_horseshoe"/>
</dbReference>
<dbReference type="EMBL" id="CP021425">
    <property type="protein sequence ID" value="ARU56723.1"/>
    <property type="molecule type" value="Genomic_DNA"/>
</dbReference>
<sequence>MIDCIVIGMNMPETPSHVELVRSVDNNGGAWRDLRLAFVEHNDSQYTALDLINEVYRKHNPKFGSAIDETETDLSGQPDPFRPFNNLDFLWPAVSYLTTFLRKRDFNTEWINLFQQEKDRLKTLLTTGKVRAVAVTTTLYVTPQPMIEIIQFVKSLSPETQVIVGGPYIAGQADLRSDEELYSLFSYLGADIYVISSEGEQTLAKILTALRREQPLSDINNLLYKNRNTISPPFIRTEKAVENNALEDEPVDYALFPKKQLSQFISLRTAKSCPYSCAFCGFPQRAGAYKTLSPELVEEELDRIADLGCVDTLTFLDDTFNVPKKRFKDILKMMIRRNYGFKWNSFYRSDQGDEETIHLMREAGCEGVFLGVESGSDTLLKNMNKTARRKHFAAAIPQLQAAGISAHASLIIGFPGETEATIRETQSLIEEAKPDFFRAQLWYCDPLTPIWKNREQYGLTGNGFSWKHDTMDSDTASDWVERLFFDTRNSTWLPQHGFEQWSTFYLQRRGYSKQQVIDYIALFNMAVKAQLTDSSLKSIPESVFDAIENLLIYKQTDTQMMSSVHHTATHHVKDDAMESFAF</sequence>
<dbReference type="RefSeq" id="WP_087461687.1">
    <property type="nucleotide sequence ID" value="NZ_CP021425.1"/>
</dbReference>
<evidence type="ECO:0000313" key="11">
    <source>
        <dbReference type="Proteomes" id="UP000196027"/>
    </source>
</evidence>
<dbReference type="Gene3D" id="3.80.30.20">
    <property type="entry name" value="tm_1862 like domain"/>
    <property type="match status" value="1"/>
</dbReference>
<evidence type="ECO:0000313" key="10">
    <source>
        <dbReference type="EMBL" id="ARU56723.1"/>
    </source>
</evidence>
<evidence type="ECO:0000256" key="5">
    <source>
        <dbReference type="ARBA" id="ARBA00022723"/>
    </source>
</evidence>
<protein>
    <submittedName>
        <fullName evidence="10">Fe-S oxidoreductase</fullName>
    </submittedName>
</protein>
<evidence type="ECO:0000256" key="3">
    <source>
        <dbReference type="ARBA" id="ARBA00022679"/>
    </source>
</evidence>
<keyword evidence="7" id="KW-0411">Iron-sulfur</keyword>
<evidence type="ECO:0000256" key="1">
    <source>
        <dbReference type="ARBA" id="ARBA00001966"/>
    </source>
</evidence>
<dbReference type="InterPro" id="IPR006638">
    <property type="entry name" value="Elp3/MiaA/NifB-like_rSAM"/>
</dbReference>
<dbReference type="InterPro" id="IPR006158">
    <property type="entry name" value="Cobalamin-bd"/>
</dbReference>
<keyword evidence="6" id="KW-0408">Iron</keyword>
<dbReference type="GO" id="GO:0051539">
    <property type="term" value="F:4 iron, 4 sulfur cluster binding"/>
    <property type="evidence" value="ECO:0007669"/>
    <property type="project" value="UniProtKB-KW"/>
</dbReference>
<dbReference type="PROSITE" id="PS51332">
    <property type="entry name" value="B12_BINDING"/>
    <property type="match status" value="1"/>
</dbReference>
<dbReference type="SUPFAM" id="SSF102114">
    <property type="entry name" value="Radical SAM enzymes"/>
    <property type="match status" value="1"/>
</dbReference>
<dbReference type="PANTHER" id="PTHR43409:SF7">
    <property type="entry name" value="BLL1977 PROTEIN"/>
    <property type="match status" value="1"/>
</dbReference>
<dbReference type="SMART" id="SM00729">
    <property type="entry name" value="Elp3"/>
    <property type="match status" value="1"/>
</dbReference>
<evidence type="ECO:0000256" key="7">
    <source>
        <dbReference type="ARBA" id="ARBA00023014"/>
    </source>
</evidence>
<dbReference type="GO" id="GO:0003824">
    <property type="term" value="F:catalytic activity"/>
    <property type="evidence" value="ECO:0007669"/>
    <property type="project" value="InterPro"/>
</dbReference>
<dbReference type="SFLD" id="SFLDS00029">
    <property type="entry name" value="Radical_SAM"/>
    <property type="match status" value="1"/>
</dbReference>
<evidence type="ECO:0000256" key="2">
    <source>
        <dbReference type="ARBA" id="ARBA00022603"/>
    </source>
</evidence>
<evidence type="ECO:0000259" key="8">
    <source>
        <dbReference type="PROSITE" id="PS51332"/>
    </source>
</evidence>
<dbReference type="AlphaFoldDB" id="A0A1Y0IBF2"/>
<comment type="cofactor">
    <cofactor evidence="1">
        <name>[4Fe-4S] cluster</name>
        <dbReference type="ChEBI" id="CHEBI:49883"/>
    </cofactor>
</comment>
<dbReference type="PANTHER" id="PTHR43409">
    <property type="entry name" value="ANAEROBIC MAGNESIUM-PROTOPORPHYRIN IX MONOMETHYL ESTER CYCLASE-RELATED"/>
    <property type="match status" value="1"/>
</dbReference>
<dbReference type="Pfam" id="PF04055">
    <property type="entry name" value="Radical_SAM"/>
    <property type="match status" value="1"/>
</dbReference>
<dbReference type="GO" id="GO:0031419">
    <property type="term" value="F:cobalamin binding"/>
    <property type="evidence" value="ECO:0007669"/>
    <property type="project" value="InterPro"/>
</dbReference>
<feature type="domain" description="Radical SAM core" evidence="9">
    <location>
        <begin position="257"/>
        <end position="494"/>
    </location>
</feature>
<gene>
    <name evidence="10" type="ORF">OLMES_2673</name>
</gene>
<dbReference type="InterPro" id="IPR034466">
    <property type="entry name" value="Methyltransferase_Class_B"/>
</dbReference>
<keyword evidence="2" id="KW-0489">Methyltransferase</keyword>
<dbReference type="InterPro" id="IPR051198">
    <property type="entry name" value="BchE-like"/>
</dbReference>
<keyword evidence="3" id="KW-0808">Transferase</keyword>